<evidence type="ECO:0000313" key="3">
    <source>
        <dbReference type="Proteomes" id="UP000032027"/>
    </source>
</evidence>
<dbReference type="STRING" id="1582439.NPIRD3C_1955"/>
<name>A0A0C5C1D4_9ARCH</name>
<feature type="domain" description="DM13" evidence="1">
    <location>
        <begin position="79"/>
        <end position="179"/>
    </location>
</feature>
<organism evidence="2 3">
    <name type="scientific">Nitrosopumilus piranensis</name>
    <dbReference type="NCBI Taxonomy" id="1582439"/>
    <lineage>
        <taxon>Archaea</taxon>
        <taxon>Nitrososphaerota</taxon>
        <taxon>Nitrososphaeria</taxon>
        <taxon>Nitrosopumilales</taxon>
        <taxon>Nitrosopumilaceae</taxon>
        <taxon>Nitrosopumilus</taxon>
    </lineage>
</organism>
<sequence length="179" mass="19707">MNKYLISFIAIIIVGAVSAYALSPYFTESTIDEALPSGAIIQPMMDETMMDETMMDETMMDETMMDETMKQVTPVVHSGTFVGVGDGIHDAQGIAYTIPLDDGSNVLRLENFQSTNGPDLYVYLATDDNASEFLNLGELKANRGNQNYEIPDDADLTKFNKVLIWCKAFSVLFGSAELS</sequence>
<dbReference type="KEGG" id="nid:NPIRD3C_1955"/>
<dbReference type="OrthoDB" id="306569at2157"/>
<dbReference type="PROSITE" id="PS51549">
    <property type="entry name" value="DM13"/>
    <property type="match status" value="1"/>
</dbReference>
<dbReference type="InterPro" id="IPR019545">
    <property type="entry name" value="DM13_domain"/>
</dbReference>
<reference evidence="3" key="1">
    <citation type="submission" date="2015-02" db="EMBL/GenBank/DDBJ databases">
        <title>Characterization of two novel Thaumarchaeota isolated from the Northern Adriatic Sea.</title>
        <authorList>
            <person name="Bayer B."/>
            <person name="Vojvoda J."/>
            <person name="Offre P."/>
            <person name="Srivastava A."/>
            <person name="Elisabeth N."/>
            <person name="Garcia J.A.L."/>
            <person name="Schleper C."/>
            <person name="Herndl G.J."/>
        </authorList>
    </citation>
    <scope>NUCLEOTIDE SEQUENCE [LARGE SCALE GENOMIC DNA]</scope>
    <source>
        <strain evidence="3">D3C</strain>
    </source>
</reference>
<reference evidence="2 3" key="3">
    <citation type="journal article" date="2019" name="Int. J. Syst. Evol. Microbiol.">
        <title>Nitrosopumilus adriaticus sp. nov. and Nitrosopumilus piranensis sp. nov., two ammonia-oxidizing archaea from the Adriatic Sea and members of the class Nitrososphaeria.</title>
        <authorList>
            <person name="Bayer B."/>
            <person name="Vojvoda J."/>
            <person name="Reinthaler T."/>
            <person name="Reyes C."/>
            <person name="Pinto M."/>
            <person name="Herndl G.J."/>
        </authorList>
    </citation>
    <scope>NUCLEOTIDE SEQUENCE [LARGE SCALE GENOMIC DNA]</scope>
    <source>
        <strain evidence="2 3">D3C</strain>
    </source>
</reference>
<dbReference type="Proteomes" id="UP000032027">
    <property type="component" value="Chromosome"/>
</dbReference>
<dbReference type="Pfam" id="PF10517">
    <property type="entry name" value="DM13"/>
    <property type="match status" value="1"/>
</dbReference>
<keyword evidence="3" id="KW-1185">Reference proteome</keyword>
<accession>A0A0C5C1D4</accession>
<evidence type="ECO:0000259" key="1">
    <source>
        <dbReference type="PROSITE" id="PS51549"/>
    </source>
</evidence>
<dbReference type="RefSeq" id="WP_148703875.1">
    <property type="nucleotide sequence ID" value="NZ_CP010868.1"/>
</dbReference>
<proteinExistence type="predicted"/>
<dbReference type="HOGENOM" id="CLU_089192_1_0_2"/>
<reference evidence="2 3" key="2">
    <citation type="journal article" date="2016" name="ISME J.">
        <title>Physiological and genomic characterization of two novel marine thaumarchaeal strains indicates niche differentiation.</title>
        <authorList>
            <person name="Bayer B."/>
            <person name="Vojvoda J."/>
            <person name="Offre P."/>
            <person name="Alves R.J."/>
            <person name="Elisabeth N.H."/>
            <person name="Garcia J.A."/>
            <person name="Volland J.M."/>
            <person name="Srivastava A."/>
            <person name="Schleper C."/>
            <person name="Herndl G.J."/>
        </authorList>
    </citation>
    <scope>NUCLEOTIDE SEQUENCE [LARGE SCALE GENOMIC DNA]</scope>
    <source>
        <strain evidence="2 3">D3C</strain>
    </source>
</reference>
<protein>
    <submittedName>
        <fullName evidence="2">Secreted protein</fullName>
    </submittedName>
</protein>
<dbReference type="PATRIC" id="fig|1582439.9.peg.2019"/>
<evidence type="ECO:0000313" key="2">
    <source>
        <dbReference type="EMBL" id="AJM93165.1"/>
    </source>
</evidence>
<dbReference type="AlphaFoldDB" id="A0A0C5C1D4"/>
<dbReference type="EMBL" id="CP010868">
    <property type="protein sequence ID" value="AJM93165.1"/>
    <property type="molecule type" value="Genomic_DNA"/>
</dbReference>
<dbReference type="GeneID" id="41601033"/>
<gene>
    <name evidence="2" type="ORF">NPIRD3C_1955</name>
</gene>